<proteinExistence type="predicted"/>
<sequence>MHFGMSMNSYINQPAMRQVICPAAPGDCAAILLGEYNRGVRMAWVIGPMALSSNITLGTAASPMLVVVMGGLQLSGPMQLTGLFYATGDVTWASPIGQLSLLNGALMSEGNLTVSGNVDIWYQAGIIDALKNRTGSFVRLPGSWWN</sequence>
<organism evidence="1 2">
    <name type="scientific">Kinneretia aquatilis</name>
    <dbReference type="NCBI Taxonomy" id="2070761"/>
    <lineage>
        <taxon>Bacteria</taxon>
        <taxon>Pseudomonadati</taxon>
        <taxon>Pseudomonadota</taxon>
        <taxon>Betaproteobacteria</taxon>
        <taxon>Burkholderiales</taxon>
        <taxon>Sphaerotilaceae</taxon>
        <taxon>Roseateles</taxon>
    </lineage>
</organism>
<dbReference type="Proteomes" id="UP000235916">
    <property type="component" value="Unassembled WGS sequence"/>
</dbReference>
<accession>A0A2N8KTY2</accession>
<dbReference type="AlphaFoldDB" id="A0A2N8KTY2"/>
<reference evidence="1 2" key="1">
    <citation type="submission" date="2018-01" db="EMBL/GenBank/DDBJ databases">
        <title>Draft genome sequence of Paucibacter aquatile CR182 isolated from freshwater of the Nakdong River.</title>
        <authorList>
            <person name="Choi A."/>
            <person name="Chung E.J."/>
        </authorList>
    </citation>
    <scope>NUCLEOTIDE SEQUENCE [LARGE SCALE GENOMIC DNA]</scope>
    <source>
        <strain evidence="1 2">CR182</strain>
    </source>
</reference>
<protein>
    <submittedName>
        <fullName evidence="1">Uncharacterized protein</fullName>
    </submittedName>
</protein>
<name>A0A2N8KTY2_9BURK</name>
<gene>
    <name evidence="1" type="ORF">C1O66_04760</name>
</gene>
<dbReference type="EMBL" id="POSP01000003">
    <property type="protein sequence ID" value="PND36917.1"/>
    <property type="molecule type" value="Genomic_DNA"/>
</dbReference>
<comment type="caution">
    <text evidence="1">The sequence shown here is derived from an EMBL/GenBank/DDBJ whole genome shotgun (WGS) entry which is preliminary data.</text>
</comment>
<evidence type="ECO:0000313" key="1">
    <source>
        <dbReference type="EMBL" id="PND36917.1"/>
    </source>
</evidence>
<keyword evidence="2" id="KW-1185">Reference proteome</keyword>
<evidence type="ECO:0000313" key="2">
    <source>
        <dbReference type="Proteomes" id="UP000235916"/>
    </source>
</evidence>